<dbReference type="SMART" id="SM00382">
    <property type="entry name" value="AAA"/>
    <property type="match status" value="1"/>
</dbReference>
<dbReference type="GO" id="GO:0005737">
    <property type="term" value="C:cytoplasm"/>
    <property type="evidence" value="ECO:0007669"/>
    <property type="project" value="UniProtKB-SubCell"/>
</dbReference>
<protein>
    <recommendedName>
        <fullName evidence="9">Signal recognition particle receptor FtsY</fullName>
        <shortName evidence="9">SRP receptor</shortName>
        <ecNumber evidence="9">3.6.5.4</ecNumber>
    </recommendedName>
</protein>
<keyword evidence="6 9" id="KW-0472">Membrane</keyword>
<dbReference type="PANTHER" id="PTHR43134:SF1">
    <property type="entry name" value="SIGNAL RECOGNITION PARTICLE RECEPTOR SUBUNIT ALPHA"/>
    <property type="match status" value="1"/>
</dbReference>
<dbReference type="SMART" id="SM00963">
    <property type="entry name" value="SRP54_N"/>
    <property type="match status" value="1"/>
</dbReference>
<dbReference type="InterPro" id="IPR042101">
    <property type="entry name" value="SRP54_N_sf"/>
</dbReference>
<sequence>MHWFRRQKPEDYEEIEAAEEEKAEEATEEDAEENIEDIFEETGEEQKVSWLARLKSGLSKSRENIVGQISGLLSRSGSIDEELWDDIEAILIQADIGMQSTMHIIDNLRDRVDRDRIKDPNLILDLLKDELVYILQQNAPQTEHDHADRIIYLIVGVNGTGKTTTIAKLARSFTKSGKSVLLGAADTFRAAAVEQLDIWAKRLKVDIVKHERGADPAAVVYDAIHAASARRTEILLIDTAGRLHTYVNLMEELKKIKRIAEREKGDAELETLLVIDATTGQNGIAQARLFDEALKIDGIVLTKLDGTAKGGIILAIQEELNIPVRYVGVGEGMDDLQQFKPDEFVKALVGE</sequence>
<dbReference type="GO" id="GO:0005047">
    <property type="term" value="F:signal recognition particle binding"/>
    <property type="evidence" value="ECO:0007669"/>
    <property type="project" value="TreeGrafter"/>
</dbReference>
<keyword evidence="7 9" id="KW-0675">Receptor</keyword>
<feature type="compositionally biased region" description="Acidic residues" evidence="11">
    <location>
        <begin position="11"/>
        <end position="37"/>
    </location>
</feature>
<dbReference type="SUPFAM" id="SSF47364">
    <property type="entry name" value="Domain of the SRP/SRP receptor G-proteins"/>
    <property type="match status" value="1"/>
</dbReference>
<evidence type="ECO:0000256" key="11">
    <source>
        <dbReference type="SAM" id="MobiDB-lite"/>
    </source>
</evidence>
<reference evidence="14" key="1">
    <citation type="submission" date="2017-09" db="EMBL/GenBank/DDBJ databases">
        <title>Depth-based differentiation of microbial function through sediment-hosted aquifers and enrichment of novel symbionts in the deep terrestrial subsurface.</title>
        <authorList>
            <person name="Probst A.J."/>
            <person name="Ladd B."/>
            <person name="Jarett J.K."/>
            <person name="Geller-Mcgrath D.E."/>
            <person name="Sieber C.M.K."/>
            <person name="Emerson J.B."/>
            <person name="Anantharaman K."/>
            <person name="Thomas B.C."/>
            <person name="Malmstrom R."/>
            <person name="Stieglmeier M."/>
            <person name="Klingl A."/>
            <person name="Woyke T."/>
            <person name="Ryan C.M."/>
            <person name="Banfield J.F."/>
        </authorList>
    </citation>
    <scope>NUCLEOTIDE SEQUENCE [LARGE SCALE GENOMIC DNA]</scope>
</reference>
<dbReference type="SMART" id="SM00962">
    <property type="entry name" value="SRP54"/>
    <property type="match status" value="1"/>
</dbReference>
<dbReference type="Pfam" id="PF02881">
    <property type="entry name" value="SRP54_N"/>
    <property type="match status" value="1"/>
</dbReference>
<gene>
    <name evidence="9" type="primary">ftsY</name>
    <name evidence="13" type="ORF">COY37_09750</name>
</gene>
<comment type="similarity">
    <text evidence="9">Belongs to the GTP-binding SRP family. FtsY subfamily.</text>
</comment>
<dbReference type="HAMAP" id="MF_00920">
    <property type="entry name" value="FtsY"/>
    <property type="match status" value="1"/>
</dbReference>
<evidence type="ECO:0000256" key="10">
    <source>
        <dbReference type="SAM" id="Coils"/>
    </source>
</evidence>
<keyword evidence="5 9" id="KW-0342">GTP-binding</keyword>
<dbReference type="PANTHER" id="PTHR43134">
    <property type="entry name" value="SIGNAL RECOGNITION PARTICLE RECEPTOR SUBUNIT ALPHA"/>
    <property type="match status" value="1"/>
</dbReference>
<dbReference type="SUPFAM" id="SSF52540">
    <property type="entry name" value="P-loop containing nucleoside triphosphate hydrolases"/>
    <property type="match status" value="1"/>
</dbReference>
<evidence type="ECO:0000313" key="13">
    <source>
        <dbReference type="EMBL" id="PIZ35746.1"/>
    </source>
</evidence>
<feature type="binding site" evidence="9">
    <location>
        <begin position="156"/>
        <end position="163"/>
    </location>
    <ligand>
        <name>GTP</name>
        <dbReference type="ChEBI" id="CHEBI:37565"/>
    </ligand>
</feature>
<evidence type="ECO:0000256" key="8">
    <source>
        <dbReference type="ARBA" id="ARBA00048027"/>
    </source>
</evidence>
<name>A0A2M7T6N4_9ACTN</name>
<keyword evidence="2 9" id="KW-0963">Cytoplasm</keyword>
<dbReference type="InterPro" id="IPR036225">
    <property type="entry name" value="SRP/SRP_N"/>
</dbReference>
<comment type="subunit">
    <text evidence="9">Part of the signal recognition particle protein translocation system, which is composed of SRP and FtsY.</text>
</comment>
<evidence type="ECO:0000259" key="12">
    <source>
        <dbReference type="PROSITE" id="PS00300"/>
    </source>
</evidence>
<dbReference type="PROSITE" id="PS00300">
    <property type="entry name" value="SRP54"/>
    <property type="match status" value="1"/>
</dbReference>
<keyword evidence="1 9" id="KW-1003">Cell membrane</keyword>
<evidence type="ECO:0000256" key="4">
    <source>
        <dbReference type="ARBA" id="ARBA00022801"/>
    </source>
</evidence>
<comment type="subcellular location">
    <subcellularLocation>
        <location evidence="9">Cell membrane</location>
        <topology evidence="9">Peripheral membrane protein</topology>
        <orientation evidence="9">Cytoplasmic side</orientation>
    </subcellularLocation>
    <subcellularLocation>
        <location evidence="9">Cytoplasm</location>
    </subcellularLocation>
</comment>
<evidence type="ECO:0000256" key="2">
    <source>
        <dbReference type="ARBA" id="ARBA00022490"/>
    </source>
</evidence>
<evidence type="ECO:0000256" key="3">
    <source>
        <dbReference type="ARBA" id="ARBA00022741"/>
    </source>
</evidence>
<dbReference type="GO" id="GO:0005886">
    <property type="term" value="C:plasma membrane"/>
    <property type="evidence" value="ECO:0007669"/>
    <property type="project" value="UniProtKB-SubCell"/>
</dbReference>
<dbReference type="CDD" id="cd17874">
    <property type="entry name" value="FtsY"/>
    <property type="match status" value="1"/>
</dbReference>
<dbReference type="GO" id="GO:0003924">
    <property type="term" value="F:GTPase activity"/>
    <property type="evidence" value="ECO:0007669"/>
    <property type="project" value="UniProtKB-UniRule"/>
</dbReference>
<dbReference type="InterPro" id="IPR013822">
    <property type="entry name" value="Signal_recog_particl_SRP54_hlx"/>
</dbReference>
<dbReference type="Pfam" id="PF00448">
    <property type="entry name" value="SRP54"/>
    <property type="match status" value="1"/>
</dbReference>
<dbReference type="Gene3D" id="1.20.120.140">
    <property type="entry name" value="Signal recognition particle SRP54, nucleotide-binding domain"/>
    <property type="match status" value="1"/>
</dbReference>
<dbReference type="RefSeq" id="WP_286679263.1">
    <property type="nucleotide sequence ID" value="NZ_MNXI01000139.1"/>
</dbReference>
<evidence type="ECO:0000313" key="14">
    <source>
        <dbReference type="Proteomes" id="UP000230956"/>
    </source>
</evidence>
<dbReference type="NCBIfam" id="TIGR00064">
    <property type="entry name" value="ftsY"/>
    <property type="match status" value="1"/>
</dbReference>
<dbReference type="EMBL" id="PFNG01000226">
    <property type="protein sequence ID" value="PIZ35746.1"/>
    <property type="molecule type" value="Genomic_DNA"/>
</dbReference>
<feature type="binding site" evidence="9">
    <location>
        <begin position="302"/>
        <end position="305"/>
    </location>
    <ligand>
        <name>GTP</name>
        <dbReference type="ChEBI" id="CHEBI:37565"/>
    </ligand>
</feature>
<dbReference type="GO" id="GO:0006614">
    <property type="term" value="P:SRP-dependent cotranslational protein targeting to membrane"/>
    <property type="evidence" value="ECO:0007669"/>
    <property type="project" value="InterPro"/>
</dbReference>
<evidence type="ECO:0000256" key="9">
    <source>
        <dbReference type="HAMAP-Rule" id="MF_00920"/>
    </source>
</evidence>
<organism evidence="13 14">
    <name type="scientific">Candidatus Aquicultor secundus</name>
    <dbReference type="NCBI Taxonomy" id="1973895"/>
    <lineage>
        <taxon>Bacteria</taxon>
        <taxon>Bacillati</taxon>
        <taxon>Actinomycetota</taxon>
        <taxon>Candidatus Aquicultoria</taxon>
        <taxon>Candidatus Aquicultorales</taxon>
        <taxon>Candidatus Aquicultoraceae</taxon>
        <taxon>Candidatus Aquicultor</taxon>
    </lineage>
</organism>
<comment type="caution">
    <text evidence="13">The sequence shown here is derived from an EMBL/GenBank/DDBJ whole genome shotgun (WGS) entry which is preliminary data.</text>
</comment>
<feature type="domain" description="SRP54-type proteins GTP-binding" evidence="12">
    <location>
        <begin position="323"/>
        <end position="336"/>
    </location>
</feature>
<evidence type="ECO:0000256" key="1">
    <source>
        <dbReference type="ARBA" id="ARBA00022475"/>
    </source>
</evidence>
<dbReference type="InterPro" id="IPR004390">
    <property type="entry name" value="SR_rcpt_FtsY"/>
</dbReference>
<dbReference type="FunFam" id="3.40.50.300:FF:000053">
    <property type="entry name" value="Signal recognition particle receptor FtsY"/>
    <property type="match status" value="1"/>
</dbReference>
<dbReference type="InterPro" id="IPR003593">
    <property type="entry name" value="AAA+_ATPase"/>
</dbReference>
<proteinExistence type="inferred from homology"/>
<feature type="region of interest" description="Disordered" evidence="11">
    <location>
        <begin position="1"/>
        <end position="37"/>
    </location>
</feature>
<keyword evidence="3 9" id="KW-0547">Nucleotide-binding</keyword>
<dbReference type="AlphaFoldDB" id="A0A2M7T6N4"/>
<dbReference type="InterPro" id="IPR027417">
    <property type="entry name" value="P-loop_NTPase"/>
</dbReference>
<dbReference type="Proteomes" id="UP000230956">
    <property type="component" value="Unassembled WGS sequence"/>
</dbReference>
<keyword evidence="4 9" id="KW-0378">Hydrolase</keyword>
<feature type="binding site" evidence="9">
    <location>
        <begin position="238"/>
        <end position="242"/>
    </location>
    <ligand>
        <name>GTP</name>
        <dbReference type="ChEBI" id="CHEBI:37565"/>
    </ligand>
</feature>
<evidence type="ECO:0000256" key="5">
    <source>
        <dbReference type="ARBA" id="ARBA00023134"/>
    </source>
</evidence>
<dbReference type="InterPro" id="IPR000897">
    <property type="entry name" value="SRP54_GTPase_dom"/>
</dbReference>
<comment type="catalytic activity">
    <reaction evidence="8 9">
        <text>GTP + H2O = GDP + phosphate + H(+)</text>
        <dbReference type="Rhea" id="RHEA:19669"/>
        <dbReference type="ChEBI" id="CHEBI:15377"/>
        <dbReference type="ChEBI" id="CHEBI:15378"/>
        <dbReference type="ChEBI" id="CHEBI:37565"/>
        <dbReference type="ChEBI" id="CHEBI:43474"/>
        <dbReference type="ChEBI" id="CHEBI:58189"/>
        <dbReference type="EC" id="3.6.5.4"/>
    </reaction>
</comment>
<comment type="function">
    <text evidence="9">Involved in targeting and insertion of nascent membrane proteins into the cytoplasmic membrane. Acts as a receptor for the complex formed by the signal recognition particle (SRP) and the ribosome-nascent chain (RNC).</text>
</comment>
<feature type="coiled-coil region" evidence="10">
    <location>
        <begin position="243"/>
        <end position="270"/>
    </location>
</feature>
<keyword evidence="10" id="KW-0175">Coiled coil</keyword>
<accession>A0A2M7T6N4</accession>
<dbReference type="FunFam" id="1.20.120.140:FF:000002">
    <property type="entry name" value="Signal recognition particle receptor FtsY"/>
    <property type="match status" value="1"/>
</dbReference>
<dbReference type="GO" id="GO:0005525">
    <property type="term" value="F:GTP binding"/>
    <property type="evidence" value="ECO:0007669"/>
    <property type="project" value="UniProtKB-UniRule"/>
</dbReference>
<dbReference type="EC" id="3.6.5.4" evidence="9"/>
<evidence type="ECO:0000256" key="6">
    <source>
        <dbReference type="ARBA" id="ARBA00023136"/>
    </source>
</evidence>
<dbReference type="Gene3D" id="3.40.50.300">
    <property type="entry name" value="P-loop containing nucleotide triphosphate hydrolases"/>
    <property type="match status" value="1"/>
</dbReference>
<evidence type="ECO:0000256" key="7">
    <source>
        <dbReference type="ARBA" id="ARBA00023170"/>
    </source>
</evidence>